<dbReference type="AlphaFoldDB" id="A0A914S259"/>
<proteinExistence type="predicted"/>
<name>A0A914S259_PAREQ</name>
<evidence type="ECO:0000313" key="2">
    <source>
        <dbReference type="Proteomes" id="UP000887564"/>
    </source>
</evidence>
<dbReference type="Proteomes" id="UP000887564">
    <property type="component" value="Unplaced"/>
</dbReference>
<sequence length="90" mass="9850">MHACIVNSEPIVRLLFNPKCFDKRSGDRNIVSQPSTSAPLYGRRKRKAQPHTTNTCGSLFGGFVMNLSAVAPLESTSDNVDDNSLNVSRL</sequence>
<evidence type="ECO:0000256" key="1">
    <source>
        <dbReference type="SAM" id="MobiDB-lite"/>
    </source>
</evidence>
<evidence type="ECO:0000313" key="3">
    <source>
        <dbReference type="WBParaSite" id="PEQ_0001123401-mRNA-1"/>
    </source>
</evidence>
<organism evidence="2 3">
    <name type="scientific">Parascaris equorum</name>
    <name type="common">Equine roundworm</name>
    <dbReference type="NCBI Taxonomy" id="6256"/>
    <lineage>
        <taxon>Eukaryota</taxon>
        <taxon>Metazoa</taxon>
        <taxon>Ecdysozoa</taxon>
        <taxon>Nematoda</taxon>
        <taxon>Chromadorea</taxon>
        <taxon>Rhabditida</taxon>
        <taxon>Spirurina</taxon>
        <taxon>Ascaridomorpha</taxon>
        <taxon>Ascaridoidea</taxon>
        <taxon>Ascarididae</taxon>
        <taxon>Parascaris</taxon>
    </lineage>
</organism>
<keyword evidence="2" id="KW-1185">Reference proteome</keyword>
<feature type="region of interest" description="Disordered" evidence="1">
    <location>
        <begin position="27"/>
        <end position="51"/>
    </location>
</feature>
<dbReference type="WBParaSite" id="PEQ_0001123401-mRNA-1">
    <property type="protein sequence ID" value="PEQ_0001123401-mRNA-1"/>
    <property type="gene ID" value="PEQ_0001123401"/>
</dbReference>
<reference evidence="3" key="1">
    <citation type="submission" date="2022-11" db="UniProtKB">
        <authorList>
            <consortium name="WormBaseParasite"/>
        </authorList>
    </citation>
    <scope>IDENTIFICATION</scope>
</reference>
<protein>
    <submittedName>
        <fullName evidence="3">Uncharacterized protein</fullName>
    </submittedName>
</protein>
<accession>A0A914S259</accession>